<dbReference type="GO" id="GO:0000390">
    <property type="term" value="P:spliceosomal complex disassembly"/>
    <property type="evidence" value="ECO:0007669"/>
    <property type="project" value="TreeGrafter"/>
</dbReference>
<dbReference type="PROSITE" id="PS50076">
    <property type="entry name" value="DNAJ_2"/>
    <property type="match status" value="1"/>
</dbReference>
<dbReference type="GO" id="GO:0005737">
    <property type="term" value="C:cytoplasm"/>
    <property type="evidence" value="ECO:0007669"/>
    <property type="project" value="UniProtKB-SubCell"/>
</dbReference>
<dbReference type="GO" id="GO:0005681">
    <property type="term" value="C:spliceosomal complex"/>
    <property type="evidence" value="ECO:0007669"/>
    <property type="project" value="TreeGrafter"/>
</dbReference>
<keyword evidence="4" id="KW-0143">Chaperone</keyword>
<feature type="region of interest" description="Disordered" evidence="6">
    <location>
        <begin position="313"/>
        <end position="335"/>
    </location>
</feature>
<dbReference type="SMART" id="SM00271">
    <property type="entry name" value="DnaJ"/>
    <property type="match status" value="1"/>
</dbReference>
<feature type="compositionally biased region" description="Basic and acidic residues" evidence="6">
    <location>
        <begin position="80"/>
        <end position="106"/>
    </location>
</feature>
<dbReference type="InterPro" id="IPR036869">
    <property type="entry name" value="J_dom_sf"/>
</dbReference>
<evidence type="ECO:0000256" key="5">
    <source>
        <dbReference type="ARBA" id="ARBA00023242"/>
    </source>
</evidence>
<dbReference type="InterPro" id="IPR012677">
    <property type="entry name" value="Nucleotide-bd_a/b_plait_sf"/>
</dbReference>
<evidence type="ECO:0000313" key="9">
    <source>
        <dbReference type="Proteomes" id="UP000650833"/>
    </source>
</evidence>
<feature type="compositionally biased region" description="Basic residues" evidence="6">
    <location>
        <begin position="70"/>
        <end position="79"/>
    </location>
</feature>
<gene>
    <name evidence="8" type="ORF">INT46_008886</name>
</gene>
<protein>
    <recommendedName>
        <fullName evidence="7">J domain-containing protein</fullName>
    </recommendedName>
</protein>
<comment type="caution">
    <text evidence="8">The sequence shown here is derived from an EMBL/GenBank/DDBJ whole genome shotgun (WGS) entry which is preliminary data.</text>
</comment>
<dbReference type="Proteomes" id="UP000650833">
    <property type="component" value="Unassembled WGS sequence"/>
</dbReference>
<dbReference type="EMBL" id="JAEPRC010000808">
    <property type="protein sequence ID" value="KAG2191587.1"/>
    <property type="molecule type" value="Genomic_DNA"/>
</dbReference>
<dbReference type="PANTHER" id="PTHR44313">
    <property type="entry name" value="DNAJ HOMOLOG SUBFAMILY C MEMBER 17"/>
    <property type="match status" value="1"/>
</dbReference>
<dbReference type="AlphaFoldDB" id="A0A8H7URN4"/>
<evidence type="ECO:0000256" key="6">
    <source>
        <dbReference type="SAM" id="MobiDB-lite"/>
    </source>
</evidence>
<accession>A0A8H7URN4</accession>
<keyword evidence="9" id="KW-1185">Reference proteome</keyword>
<dbReference type="OrthoDB" id="376357at2759"/>
<organism evidence="8 9">
    <name type="scientific">Mucor plumbeus</name>
    <dbReference type="NCBI Taxonomy" id="97098"/>
    <lineage>
        <taxon>Eukaryota</taxon>
        <taxon>Fungi</taxon>
        <taxon>Fungi incertae sedis</taxon>
        <taxon>Mucoromycota</taxon>
        <taxon>Mucoromycotina</taxon>
        <taxon>Mucoromycetes</taxon>
        <taxon>Mucorales</taxon>
        <taxon>Mucorineae</taxon>
        <taxon>Mucoraceae</taxon>
        <taxon>Mucor</taxon>
    </lineage>
</organism>
<feature type="region of interest" description="Disordered" evidence="6">
    <location>
        <begin position="54"/>
        <end position="113"/>
    </location>
</feature>
<keyword evidence="3" id="KW-0963">Cytoplasm</keyword>
<evidence type="ECO:0000256" key="3">
    <source>
        <dbReference type="ARBA" id="ARBA00022490"/>
    </source>
</evidence>
<keyword evidence="5" id="KW-0539">Nucleus</keyword>
<feature type="compositionally biased region" description="Low complexity" evidence="6">
    <location>
        <begin position="319"/>
        <end position="335"/>
    </location>
</feature>
<dbReference type="GO" id="GO:0003676">
    <property type="term" value="F:nucleic acid binding"/>
    <property type="evidence" value="ECO:0007669"/>
    <property type="project" value="InterPro"/>
</dbReference>
<comment type="subcellular location">
    <subcellularLocation>
        <location evidence="2">Cytoplasm</location>
    </subcellularLocation>
    <subcellularLocation>
        <location evidence="1">Nucleus</location>
    </subcellularLocation>
</comment>
<dbReference type="PRINTS" id="PR00625">
    <property type="entry name" value="JDOMAIN"/>
</dbReference>
<dbReference type="CDD" id="cd06257">
    <property type="entry name" value="DnaJ"/>
    <property type="match status" value="1"/>
</dbReference>
<proteinExistence type="predicted"/>
<evidence type="ECO:0000256" key="2">
    <source>
        <dbReference type="ARBA" id="ARBA00004496"/>
    </source>
</evidence>
<dbReference type="SUPFAM" id="SSF46565">
    <property type="entry name" value="Chaperone J-domain"/>
    <property type="match status" value="1"/>
</dbReference>
<dbReference type="InterPro" id="IPR035979">
    <property type="entry name" value="RBD_domain_sf"/>
</dbReference>
<feature type="domain" description="J" evidence="7">
    <location>
        <begin position="6"/>
        <end position="70"/>
    </location>
</feature>
<evidence type="ECO:0000259" key="7">
    <source>
        <dbReference type="PROSITE" id="PS50076"/>
    </source>
</evidence>
<dbReference type="SUPFAM" id="SSF54928">
    <property type="entry name" value="RNA-binding domain, RBD"/>
    <property type="match status" value="1"/>
</dbReference>
<dbReference type="Gene3D" id="1.10.287.110">
    <property type="entry name" value="DnaJ domain"/>
    <property type="match status" value="1"/>
</dbReference>
<evidence type="ECO:0000256" key="1">
    <source>
        <dbReference type="ARBA" id="ARBA00004123"/>
    </source>
</evidence>
<dbReference type="PANTHER" id="PTHR44313:SF1">
    <property type="entry name" value="DNAJ HOMOLOG SUBFAMILY C MEMBER 17"/>
    <property type="match status" value="1"/>
</dbReference>
<evidence type="ECO:0000256" key="4">
    <source>
        <dbReference type="ARBA" id="ARBA00023186"/>
    </source>
</evidence>
<evidence type="ECO:0000313" key="8">
    <source>
        <dbReference type="EMBL" id="KAG2191587.1"/>
    </source>
</evidence>
<feature type="compositionally biased region" description="Basic and acidic residues" evidence="6">
    <location>
        <begin position="58"/>
        <end position="69"/>
    </location>
</feature>
<dbReference type="InterPro" id="IPR001623">
    <property type="entry name" value="DnaJ_domain"/>
</dbReference>
<feature type="region of interest" description="Disordered" evidence="6">
    <location>
        <begin position="125"/>
        <end position="151"/>
    </location>
</feature>
<dbReference type="InterPro" id="IPR052094">
    <property type="entry name" value="Pre-mRNA-splicing_ERAD"/>
</dbReference>
<dbReference type="Gene3D" id="3.30.70.330">
    <property type="match status" value="1"/>
</dbReference>
<sequence length="335" mass="38297">METEVDYYELLGIEITASTKDIKNAYRKKALKVHPDKNPSPDAAVLFHALTQAQDLLLDPKKRNEYDQRHRTRQERQKKKQEMDSKRRHAQDELEKREQDAKRAKTDQNQAKAEYEAELAKLREEGAKRRQEDWAAPEESTSPEPAPHAETELGALKIKWKRKKYDFSEQDLLDMLNSIAEVDSLALSGKKKGSASVLFKSVVDAYNVLTKKDTHPILSKFESIGWLTGKPPSIVEKMTRAEELKKEARAALFSTNNRSTAATGTPLFTTGSQSSFFKTLNIPSTFKGSMSSKMSDDDYESITLMKMRQAERDRVLAIQHQQQHQQQQQKQQSAQ</sequence>
<dbReference type="Pfam" id="PF00226">
    <property type="entry name" value="DnaJ"/>
    <property type="match status" value="1"/>
</dbReference>
<reference evidence="8" key="1">
    <citation type="submission" date="2020-12" db="EMBL/GenBank/DDBJ databases">
        <title>Metabolic potential, ecology and presence of endohyphal bacteria is reflected in genomic diversity of Mucoromycotina.</title>
        <authorList>
            <person name="Muszewska A."/>
            <person name="Okrasinska A."/>
            <person name="Steczkiewicz K."/>
            <person name="Drgas O."/>
            <person name="Orlowska M."/>
            <person name="Perlinska-Lenart U."/>
            <person name="Aleksandrzak-Piekarczyk T."/>
            <person name="Szatraj K."/>
            <person name="Zielenkiewicz U."/>
            <person name="Pilsyk S."/>
            <person name="Malc E."/>
            <person name="Mieczkowski P."/>
            <person name="Kruszewska J.S."/>
            <person name="Biernat P."/>
            <person name="Pawlowska J."/>
        </authorList>
    </citation>
    <scope>NUCLEOTIDE SEQUENCE</scope>
    <source>
        <strain evidence="8">CBS 226.32</strain>
    </source>
</reference>
<name>A0A8H7URN4_9FUNG</name>